<gene>
    <name evidence="2" type="ORF">C1I91_15310</name>
</gene>
<organism evidence="2 3">
    <name type="scientific">Clostridium manihotivorum</name>
    <dbReference type="NCBI Taxonomy" id="2320868"/>
    <lineage>
        <taxon>Bacteria</taxon>
        <taxon>Bacillati</taxon>
        <taxon>Bacillota</taxon>
        <taxon>Clostridia</taxon>
        <taxon>Eubacteriales</taxon>
        <taxon>Clostridiaceae</taxon>
        <taxon>Clostridium</taxon>
    </lineage>
</organism>
<dbReference type="Proteomes" id="UP000286268">
    <property type="component" value="Chromosome"/>
</dbReference>
<evidence type="ECO:0000259" key="1">
    <source>
        <dbReference type="Pfam" id="PF13529"/>
    </source>
</evidence>
<protein>
    <recommendedName>
        <fullName evidence="1">Peptidase C39-like domain-containing protein</fullName>
    </recommendedName>
</protein>
<dbReference type="InterPro" id="IPR039564">
    <property type="entry name" value="Peptidase_C39-like"/>
</dbReference>
<accession>A0A410DUZ7</accession>
<keyword evidence="3" id="KW-1185">Reference proteome</keyword>
<dbReference type="SUPFAM" id="SSF54001">
    <property type="entry name" value="Cysteine proteinases"/>
    <property type="match status" value="1"/>
</dbReference>
<name>A0A410DUZ7_9CLOT</name>
<dbReference type="KEGG" id="cmah:C1I91_15310"/>
<feature type="domain" description="Peptidase C39-like" evidence="1">
    <location>
        <begin position="268"/>
        <end position="401"/>
    </location>
</feature>
<dbReference type="InterPro" id="IPR038765">
    <property type="entry name" value="Papain-like_cys_pep_sf"/>
</dbReference>
<evidence type="ECO:0000313" key="3">
    <source>
        <dbReference type="Proteomes" id="UP000286268"/>
    </source>
</evidence>
<dbReference type="OrthoDB" id="2666872at2"/>
<reference evidence="2 3" key="1">
    <citation type="submission" date="2018-01" db="EMBL/GenBank/DDBJ databases">
        <title>Genome Sequencing and Assembly of Anaerobacter polyendosporus strain CT4.</title>
        <authorList>
            <person name="Tachaapaikoon C."/>
            <person name="Sutheeworapong S."/>
            <person name="Jenjaroenpun P."/>
            <person name="Wongsurawat T."/>
            <person name="Nookeaw I."/>
            <person name="Cheawchanlertfa P."/>
            <person name="Kosugi A."/>
            <person name="Cheevadhanarak S."/>
            <person name="Ratanakhanokchai K."/>
        </authorList>
    </citation>
    <scope>NUCLEOTIDE SEQUENCE [LARGE SCALE GENOMIC DNA]</scope>
    <source>
        <strain evidence="2 3">CT4</strain>
    </source>
</reference>
<proteinExistence type="predicted"/>
<evidence type="ECO:0000313" key="2">
    <source>
        <dbReference type="EMBL" id="QAA32895.1"/>
    </source>
</evidence>
<dbReference type="EMBL" id="CP025746">
    <property type="protein sequence ID" value="QAA32895.1"/>
    <property type="molecule type" value="Genomic_DNA"/>
</dbReference>
<dbReference type="AlphaFoldDB" id="A0A410DUZ7"/>
<sequence length="429" mass="47877">MLFLPFKYAIMKLVQLLIIERMIIMKPKKLLSFVTATAILSTLISAGTVHAATKEDVIKHLTDSTKIEGLAKNAFRIVNQYKSDKWTNIKVVSQKNLYDFDGKLVAYSIDVQNGETGAKGYIILSSNKENEPILESAIGTYSPYTELTSKLKDKTDITYIYSGILSYSIKYTDKNASNRNFAKAASNYKYFDLRDNKEIDNNTVKSMTEEAKTKEHKAKNVTSAKKTWDMLSGENVKEENIAPDYNPLSSSKIKNNSSYLYHKVISGVPDYNWYRGCAPTAAANVLAYYHHSGVPTGNALIDELAAAMHTDSNGGTSISNERPGIKQVAANHGWRLAIFTDPRGKGEDESPYGDFRDEIDESDPVFCSLQNSRYGDGHAVTGVGYEYQGTDYEYVIVHDTWSTTPVDVAINYNSSDIGDPSWMRIHSKN</sequence>
<dbReference type="Pfam" id="PF13529">
    <property type="entry name" value="Peptidase_C39_2"/>
    <property type="match status" value="1"/>
</dbReference>